<keyword evidence="6" id="KW-0378">Hydrolase</keyword>
<evidence type="ECO:0000313" key="8">
    <source>
        <dbReference type="Proteomes" id="UP000076878"/>
    </source>
</evidence>
<dbReference type="Gene3D" id="1.10.287.1120">
    <property type="entry name" value="Bipartite methylase S protein"/>
    <property type="match status" value="1"/>
</dbReference>
<evidence type="ECO:0000313" key="9">
    <source>
        <dbReference type="Proteomes" id="UP000199280"/>
    </source>
</evidence>
<dbReference type="PANTHER" id="PTHR30408:SF12">
    <property type="entry name" value="TYPE I RESTRICTION ENZYME MJAVIII SPECIFICITY SUBUNIT"/>
    <property type="match status" value="1"/>
</dbReference>
<dbReference type="GO" id="GO:0009307">
    <property type="term" value="P:DNA restriction-modification system"/>
    <property type="evidence" value="ECO:0007669"/>
    <property type="project" value="UniProtKB-KW"/>
</dbReference>
<feature type="coiled-coil region" evidence="4">
    <location>
        <begin position="364"/>
        <end position="391"/>
    </location>
</feature>
<proteinExistence type="inferred from homology"/>
<evidence type="ECO:0000256" key="4">
    <source>
        <dbReference type="SAM" id="Coils"/>
    </source>
</evidence>
<feature type="domain" description="Type I restriction modification DNA specificity" evidence="5">
    <location>
        <begin position="21"/>
        <end position="195"/>
    </location>
</feature>
<dbReference type="GO" id="GO:0003677">
    <property type="term" value="F:DNA binding"/>
    <property type="evidence" value="ECO:0007669"/>
    <property type="project" value="UniProtKB-KW"/>
</dbReference>
<accession>A0A143Z839</accession>
<keyword evidence="2" id="KW-0680">Restriction system</keyword>
<evidence type="ECO:0000256" key="1">
    <source>
        <dbReference type="ARBA" id="ARBA00010923"/>
    </source>
</evidence>
<keyword evidence="6" id="KW-0255">Endonuclease</keyword>
<organism evidence="6 8">
    <name type="scientific">Trichococcus ilyis</name>
    <dbReference type="NCBI Taxonomy" id="640938"/>
    <lineage>
        <taxon>Bacteria</taxon>
        <taxon>Bacillati</taxon>
        <taxon>Bacillota</taxon>
        <taxon>Bacilli</taxon>
        <taxon>Lactobacillales</taxon>
        <taxon>Carnobacteriaceae</taxon>
        <taxon>Trichococcus</taxon>
    </lineage>
</organism>
<protein>
    <submittedName>
        <fullName evidence="6">Restriction endonuclease type i hsds</fullName>
    </submittedName>
    <submittedName>
        <fullName evidence="7">Type I restriction enzyme, S subunit</fullName>
    </submittedName>
</protein>
<keyword evidence="4" id="KW-0175">Coiled coil</keyword>
<dbReference type="InterPro" id="IPR052021">
    <property type="entry name" value="Type-I_RS_S_subunit"/>
</dbReference>
<keyword evidence="6" id="KW-0540">Nuclease</keyword>
<dbReference type="InterPro" id="IPR044946">
    <property type="entry name" value="Restrct_endonuc_typeI_TRD_sf"/>
</dbReference>
<dbReference type="SUPFAM" id="SSF116734">
    <property type="entry name" value="DNA methylase specificity domain"/>
    <property type="match status" value="2"/>
</dbReference>
<dbReference type="STRING" id="640938.TR210_2822"/>
<evidence type="ECO:0000256" key="2">
    <source>
        <dbReference type="ARBA" id="ARBA00022747"/>
    </source>
</evidence>
<evidence type="ECO:0000259" key="5">
    <source>
        <dbReference type="Pfam" id="PF01420"/>
    </source>
</evidence>
<evidence type="ECO:0000313" key="6">
    <source>
        <dbReference type="EMBL" id="CZR09900.1"/>
    </source>
</evidence>
<dbReference type="AlphaFoldDB" id="A0A143Z839"/>
<dbReference type="InterPro" id="IPR000055">
    <property type="entry name" value="Restrct_endonuc_typeI_TRD"/>
</dbReference>
<dbReference type="Pfam" id="PF01420">
    <property type="entry name" value="Methylase_S"/>
    <property type="match status" value="2"/>
</dbReference>
<dbReference type="PANTHER" id="PTHR30408">
    <property type="entry name" value="TYPE-1 RESTRICTION ENZYME ECOKI SPECIFICITY PROTEIN"/>
    <property type="match status" value="1"/>
</dbReference>
<keyword evidence="9" id="KW-1185">Reference proteome</keyword>
<dbReference type="Proteomes" id="UP000076878">
    <property type="component" value="Unassembled WGS sequence"/>
</dbReference>
<evidence type="ECO:0000313" key="7">
    <source>
        <dbReference type="EMBL" id="SEJ87332.1"/>
    </source>
</evidence>
<reference evidence="7 9" key="2">
    <citation type="submission" date="2016-10" db="EMBL/GenBank/DDBJ databases">
        <authorList>
            <person name="Varghese N."/>
            <person name="Submissions S."/>
        </authorList>
    </citation>
    <scope>NUCLEOTIDE SEQUENCE [LARGE SCALE GENOMIC DNA]</scope>
    <source>
        <strain evidence="7 9">DSM 22150</strain>
    </source>
</reference>
<dbReference type="CDD" id="cd17246">
    <property type="entry name" value="RMtype1_S_SonII-TRD2-CR2_like"/>
    <property type="match status" value="1"/>
</dbReference>
<dbReference type="EMBL" id="FNYT01000033">
    <property type="protein sequence ID" value="SEJ87332.1"/>
    <property type="molecule type" value="Genomic_DNA"/>
</dbReference>
<comment type="similarity">
    <text evidence="1">Belongs to the type-I restriction system S methylase family.</text>
</comment>
<reference evidence="6 8" key="1">
    <citation type="submission" date="2016-02" db="EMBL/GenBank/DDBJ databases">
        <authorList>
            <person name="Wen L."/>
            <person name="He K."/>
            <person name="Yang H."/>
        </authorList>
    </citation>
    <scope>NUCLEOTIDE SEQUENCE [LARGE SCALE GENOMIC DNA]</scope>
    <source>
        <strain evidence="6">Trichococcus_R210</strain>
    </source>
</reference>
<name>A0A143Z839_9LACT</name>
<keyword evidence="3" id="KW-0238">DNA-binding</keyword>
<gene>
    <name evidence="7" type="ORF">SAMN05216375_13326</name>
    <name evidence="6" type="ORF">TR210_2822</name>
</gene>
<dbReference type="GO" id="GO:0004519">
    <property type="term" value="F:endonuclease activity"/>
    <property type="evidence" value="ECO:0007669"/>
    <property type="project" value="UniProtKB-KW"/>
</dbReference>
<evidence type="ECO:0000256" key="3">
    <source>
        <dbReference type="ARBA" id="ARBA00023125"/>
    </source>
</evidence>
<dbReference type="EMBL" id="FJNB01000030">
    <property type="protein sequence ID" value="CZR09900.1"/>
    <property type="molecule type" value="Genomic_DNA"/>
</dbReference>
<dbReference type="Proteomes" id="UP000199280">
    <property type="component" value="Unassembled WGS sequence"/>
</dbReference>
<dbReference type="Gene3D" id="3.90.220.20">
    <property type="entry name" value="DNA methylase specificity domains"/>
    <property type="match status" value="2"/>
</dbReference>
<sequence>MEMCSKKQQIPDIRFNGFTDAWEQRKLGDITTKIGSGKTPKGGDSVYTESGVPFLRSQNIYNDRVNFEEIAYITESMDNEMANSRVEKGDVLLNITGASIGRAAVYELSSPSNVNQHVCIIRPTNEINSYYIQLNLTSPKGQKQIELNQAGGGREGLNFQQIAKMDFKYPTFREQTKIGTFFQQLDDTIALHQRQLHNYKQLKKAMMQKIFNQELRFKDQDGNNYPEWKTTTLDKICTIKTGNMNVQDSVSDGKYTFFDRSETIKKLNEYSYDEEALIYPGEGSSFYPRYFKGKYALHQRAYSLSDFEEDCSARYVYHYLNTKNNHFLKTCVGTTVRSLRMTSFESCEVEIPSYLEQQEIADFLSAIEKRLENLEQTVELLKEQKKGLMQQMFV</sequence>
<feature type="domain" description="Type I restriction modification DNA specificity" evidence="5">
    <location>
        <begin position="227"/>
        <end position="376"/>
    </location>
</feature>